<evidence type="ECO:0000313" key="4">
    <source>
        <dbReference type="Proteomes" id="UP000727993"/>
    </source>
</evidence>
<dbReference type="GO" id="GO:0016787">
    <property type="term" value="F:hydrolase activity"/>
    <property type="evidence" value="ECO:0007669"/>
    <property type="project" value="UniProtKB-KW"/>
</dbReference>
<dbReference type="SUPFAM" id="SSF63817">
    <property type="entry name" value="Sortase"/>
    <property type="match status" value="1"/>
</dbReference>
<feature type="active site" description="Acyl-thioester intermediate" evidence="2">
    <location>
        <position position="192"/>
    </location>
</feature>
<feature type="active site" description="Proton donor/acceptor" evidence="2">
    <location>
        <position position="126"/>
    </location>
</feature>
<keyword evidence="1" id="KW-0378">Hydrolase</keyword>
<accession>A0A936TCN5</accession>
<reference evidence="3 4" key="1">
    <citation type="submission" date="2020-10" db="EMBL/GenBank/DDBJ databases">
        <title>Connecting structure to function with the recovery of over 1000 high-quality activated sludge metagenome-assembled genomes encoding full-length rRNA genes using long-read sequencing.</title>
        <authorList>
            <person name="Singleton C.M."/>
            <person name="Petriglieri F."/>
            <person name="Kristensen J.M."/>
            <person name="Kirkegaard R.H."/>
            <person name="Michaelsen T.Y."/>
            <person name="Andersen M.H."/>
            <person name="Karst S.M."/>
            <person name="Dueholm M.S."/>
            <person name="Nielsen P.H."/>
            <person name="Albertsen M."/>
        </authorList>
    </citation>
    <scope>NUCLEOTIDE SEQUENCE [LARGE SCALE GENOMIC DNA]</scope>
    <source>
        <strain evidence="3">Lyne_18-Q3-R50-59_MAXAC.006</strain>
    </source>
</reference>
<comment type="caution">
    <text evidence="3">The sequence shown here is derived from an EMBL/GenBank/DDBJ whole genome shotgun (WGS) entry which is preliminary data.</text>
</comment>
<dbReference type="InterPro" id="IPR042001">
    <property type="entry name" value="Sortase_F"/>
</dbReference>
<proteinExistence type="predicted"/>
<evidence type="ECO:0000313" key="3">
    <source>
        <dbReference type="EMBL" id="MBK9296428.1"/>
    </source>
</evidence>
<sequence>MTHLPARLLLGTSLSLLIVVIGWSFASSAETPRSDLVGAESPQPKAAATVPASEVTAEPAAHSALRVEGADPVRLEIPALGVDAQVVAVGRKPNGSMELPGATRAGWYRPGAKPGELFGSAVIAAHVDFNDVRGVFFDLRKLETGSEIVVTDADDQRIRYIATNRFQVDKDDLQIPELFRTHGEHVLTLITCGGAFNTGESKYLDNIVIRAEPVTAS</sequence>
<evidence type="ECO:0000256" key="2">
    <source>
        <dbReference type="PIRSR" id="PIRSR605754-1"/>
    </source>
</evidence>
<dbReference type="Pfam" id="PF04203">
    <property type="entry name" value="Sortase"/>
    <property type="match status" value="1"/>
</dbReference>
<gene>
    <name evidence="3" type="ORF">IPN02_06140</name>
</gene>
<name>A0A936TCN5_9ACTN</name>
<dbReference type="CDD" id="cd05829">
    <property type="entry name" value="Sortase_F"/>
    <property type="match status" value="1"/>
</dbReference>
<dbReference type="Proteomes" id="UP000727993">
    <property type="component" value="Unassembled WGS sequence"/>
</dbReference>
<dbReference type="Gene3D" id="2.40.260.10">
    <property type="entry name" value="Sortase"/>
    <property type="match status" value="1"/>
</dbReference>
<dbReference type="InterPro" id="IPR023365">
    <property type="entry name" value="Sortase_dom-sf"/>
</dbReference>
<protein>
    <submittedName>
        <fullName evidence="3">Class F sortase</fullName>
    </submittedName>
</protein>
<evidence type="ECO:0000256" key="1">
    <source>
        <dbReference type="ARBA" id="ARBA00022801"/>
    </source>
</evidence>
<dbReference type="AlphaFoldDB" id="A0A936TCN5"/>
<organism evidence="3 4">
    <name type="scientific">Candidatus Neomicrothrix subdominans</name>
    <dbReference type="NCBI Taxonomy" id="2954438"/>
    <lineage>
        <taxon>Bacteria</taxon>
        <taxon>Bacillati</taxon>
        <taxon>Actinomycetota</taxon>
        <taxon>Acidimicrobiia</taxon>
        <taxon>Acidimicrobiales</taxon>
        <taxon>Microthrixaceae</taxon>
        <taxon>Candidatus Neomicrothrix</taxon>
    </lineage>
</organism>
<dbReference type="EMBL" id="JADJZA010000002">
    <property type="protein sequence ID" value="MBK9296428.1"/>
    <property type="molecule type" value="Genomic_DNA"/>
</dbReference>
<dbReference type="InterPro" id="IPR005754">
    <property type="entry name" value="Sortase"/>
</dbReference>